<evidence type="ECO:0000256" key="1">
    <source>
        <dbReference type="SAM" id="MobiDB-lite"/>
    </source>
</evidence>
<comment type="caution">
    <text evidence="2">The sequence shown here is derived from an EMBL/GenBank/DDBJ whole genome shotgun (WGS) entry which is preliminary data.</text>
</comment>
<proteinExistence type="predicted"/>
<name>A0A4C1Y3M1_EUMVA</name>
<dbReference type="EMBL" id="BGZK01001087">
    <property type="protein sequence ID" value="GBP70811.1"/>
    <property type="molecule type" value="Genomic_DNA"/>
</dbReference>
<accession>A0A4C1Y3M1</accession>
<gene>
    <name evidence="2" type="ORF">EVAR_54324_1</name>
</gene>
<feature type="compositionally biased region" description="Polar residues" evidence="1">
    <location>
        <begin position="1"/>
        <end position="14"/>
    </location>
</feature>
<sequence>MSVKSTSPASNSFTPPYRRPRPPRPRPALRATHFFTSPEILLRLSSYSTLIMYCSHKSRPSRRCETDRAGAAGLFSLS</sequence>
<organism evidence="2 3">
    <name type="scientific">Eumeta variegata</name>
    <name type="common">Bagworm moth</name>
    <name type="synonym">Eumeta japonica</name>
    <dbReference type="NCBI Taxonomy" id="151549"/>
    <lineage>
        <taxon>Eukaryota</taxon>
        <taxon>Metazoa</taxon>
        <taxon>Ecdysozoa</taxon>
        <taxon>Arthropoda</taxon>
        <taxon>Hexapoda</taxon>
        <taxon>Insecta</taxon>
        <taxon>Pterygota</taxon>
        <taxon>Neoptera</taxon>
        <taxon>Endopterygota</taxon>
        <taxon>Lepidoptera</taxon>
        <taxon>Glossata</taxon>
        <taxon>Ditrysia</taxon>
        <taxon>Tineoidea</taxon>
        <taxon>Psychidae</taxon>
        <taxon>Oiketicinae</taxon>
        <taxon>Eumeta</taxon>
    </lineage>
</organism>
<keyword evidence="3" id="KW-1185">Reference proteome</keyword>
<feature type="region of interest" description="Disordered" evidence="1">
    <location>
        <begin position="1"/>
        <end position="29"/>
    </location>
</feature>
<dbReference type="Proteomes" id="UP000299102">
    <property type="component" value="Unassembled WGS sequence"/>
</dbReference>
<dbReference type="AlphaFoldDB" id="A0A4C1Y3M1"/>
<protein>
    <submittedName>
        <fullName evidence="2">Uncharacterized protein</fullName>
    </submittedName>
</protein>
<evidence type="ECO:0000313" key="3">
    <source>
        <dbReference type="Proteomes" id="UP000299102"/>
    </source>
</evidence>
<reference evidence="2 3" key="1">
    <citation type="journal article" date="2019" name="Commun. Biol.">
        <title>The bagworm genome reveals a unique fibroin gene that provides high tensile strength.</title>
        <authorList>
            <person name="Kono N."/>
            <person name="Nakamura H."/>
            <person name="Ohtoshi R."/>
            <person name="Tomita M."/>
            <person name="Numata K."/>
            <person name="Arakawa K."/>
        </authorList>
    </citation>
    <scope>NUCLEOTIDE SEQUENCE [LARGE SCALE GENOMIC DNA]</scope>
</reference>
<evidence type="ECO:0000313" key="2">
    <source>
        <dbReference type="EMBL" id="GBP70811.1"/>
    </source>
</evidence>